<organism evidence="1 2">
    <name type="scientific">Septoria linicola</name>
    <dbReference type="NCBI Taxonomy" id="215465"/>
    <lineage>
        <taxon>Eukaryota</taxon>
        <taxon>Fungi</taxon>
        <taxon>Dikarya</taxon>
        <taxon>Ascomycota</taxon>
        <taxon>Pezizomycotina</taxon>
        <taxon>Dothideomycetes</taxon>
        <taxon>Dothideomycetidae</taxon>
        <taxon>Mycosphaerellales</taxon>
        <taxon>Mycosphaerellaceae</taxon>
        <taxon>Septoria</taxon>
    </lineage>
</organism>
<accession>A0A9Q9B7G6</accession>
<protein>
    <submittedName>
        <fullName evidence="1">Forkhead-associated (FHA) domain-containing protein</fullName>
    </submittedName>
</protein>
<dbReference type="Proteomes" id="UP001056384">
    <property type="component" value="Chromosome 14"/>
</dbReference>
<name>A0A9Q9B7G6_9PEZI</name>
<keyword evidence="2" id="KW-1185">Reference proteome</keyword>
<reference evidence="1" key="1">
    <citation type="submission" date="2022-06" db="EMBL/GenBank/DDBJ databases">
        <title>Complete genome sequences of two strains of the flax pathogen Septoria linicola.</title>
        <authorList>
            <person name="Lapalu N."/>
            <person name="Simon A."/>
            <person name="Demenou B."/>
            <person name="Paumier D."/>
            <person name="Guillot M.-P."/>
            <person name="Gout L."/>
            <person name="Valade R."/>
        </authorList>
    </citation>
    <scope>NUCLEOTIDE SEQUENCE</scope>
    <source>
        <strain evidence="1">SE15195</strain>
    </source>
</reference>
<dbReference type="AlphaFoldDB" id="A0A9Q9B7G6"/>
<evidence type="ECO:0000313" key="2">
    <source>
        <dbReference type="Proteomes" id="UP001056384"/>
    </source>
</evidence>
<evidence type="ECO:0000313" key="1">
    <source>
        <dbReference type="EMBL" id="USW59680.1"/>
    </source>
</evidence>
<sequence length="95" mass="10652">MPPYLIYIPLTFNTDDNHRTIDLILSKSFIAGRVSRNKDNMRAATGNALFDCAVVSRERVSPGRSVTVTITDKKSLHGTTVHGRKLMPLRLRQVT</sequence>
<gene>
    <name evidence="1" type="ORF">Slin15195_G129990</name>
</gene>
<dbReference type="EMBL" id="CP099431">
    <property type="protein sequence ID" value="USW59680.1"/>
    <property type="molecule type" value="Genomic_DNA"/>
</dbReference>
<proteinExistence type="predicted"/>
<dbReference type="OrthoDB" id="4096268at2759"/>